<feature type="signal peptide" evidence="2">
    <location>
        <begin position="1"/>
        <end position="20"/>
    </location>
</feature>
<evidence type="ECO:0000313" key="4">
    <source>
        <dbReference type="Proteomes" id="UP000069272"/>
    </source>
</evidence>
<feature type="region of interest" description="Disordered" evidence="1">
    <location>
        <begin position="19"/>
        <end position="44"/>
    </location>
</feature>
<accession>A0A182FXS8</accession>
<reference evidence="3 4" key="1">
    <citation type="journal article" date="2017" name="G3 (Bethesda)">
        <title>The Physical Genome Mapping of Anopheles albimanus Corrected Scaffold Misassemblies and Identified Interarm Rearrangements in Genus Anopheles.</title>
        <authorList>
            <person name="Artemov G.N."/>
            <person name="Peery A.N."/>
            <person name="Jiang X."/>
            <person name="Tu Z."/>
            <person name="Stegniy V.N."/>
            <person name="Sharakhova M.V."/>
            <person name="Sharakhov I.V."/>
        </authorList>
    </citation>
    <scope>NUCLEOTIDE SEQUENCE [LARGE SCALE GENOMIC DNA]</scope>
    <source>
        <strain evidence="3 4">ALBI9_A</strain>
    </source>
</reference>
<dbReference type="AlphaFoldDB" id="A0A182FXS8"/>
<protein>
    <submittedName>
        <fullName evidence="3">Uncharacterized protein</fullName>
    </submittedName>
</protein>
<name>A0A182FXS8_ANOAL</name>
<organism evidence="3 4">
    <name type="scientific">Anopheles albimanus</name>
    <name type="common">New world malaria mosquito</name>
    <dbReference type="NCBI Taxonomy" id="7167"/>
    <lineage>
        <taxon>Eukaryota</taxon>
        <taxon>Metazoa</taxon>
        <taxon>Ecdysozoa</taxon>
        <taxon>Arthropoda</taxon>
        <taxon>Hexapoda</taxon>
        <taxon>Insecta</taxon>
        <taxon>Pterygota</taxon>
        <taxon>Neoptera</taxon>
        <taxon>Endopterygota</taxon>
        <taxon>Diptera</taxon>
        <taxon>Nematocera</taxon>
        <taxon>Culicoidea</taxon>
        <taxon>Culicidae</taxon>
        <taxon>Anophelinae</taxon>
        <taxon>Anopheles</taxon>
    </lineage>
</organism>
<dbReference type="VEuPathDB" id="VectorBase:AALB014445"/>
<keyword evidence="2" id="KW-0732">Signal</keyword>
<dbReference type="Proteomes" id="UP000069272">
    <property type="component" value="Chromosome 3L"/>
</dbReference>
<evidence type="ECO:0000313" key="3">
    <source>
        <dbReference type="EnsemblMetazoa" id="AALB014445-PA"/>
    </source>
</evidence>
<dbReference type="EnsemblMetazoa" id="AALB014445-RA">
    <property type="protein sequence ID" value="AALB014445-PA"/>
    <property type="gene ID" value="AALB014445"/>
</dbReference>
<feature type="chain" id="PRO_5043904440" evidence="2">
    <location>
        <begin position="21"/>
        <end position="61"/>
    </location>
</feature>
<evidence type="ECO:0000256" key="1">
    <source>
        <dbReference type="SAM" id="MobiDB-lite"/>
    </source>
</evidence>
<keyword evidence="4" id="KW-1185">Reference proteome</keyword>
<sequence length="61" mass="7157">MISSFFFFVFTPLFCPLSSGKEKEKQEQSSSVTRQRQRRDEEVTLSIRSNHTGVPKVCWCR</sequence>
<reference evidence="3" key="2">
    <citation type="submission" date="2022-08" db="UniProtKB">
        <authorList>
            <consortium name="EnsemblMetazoa"/>
        </authorList>
    </citation>
    <scope>IDENTIFICATION</scope>
    <source>
        <strain evidence="3">STECLA/ALBI9_A</strain>
    </source>
</reference>
<evidence type="ECO:0000256" key="2">
    <source>
        <dbReference type="SAM" id="SignalP"/>
    </source>
</evidence>
<proteinExistence type="predicted"/>